<evidence type="ECO:0000256" key="5">
    <source>
        <dbReference type="PIRNR" id="PIRNR028998"/>
    </source>
</evidence>
<dbReference type="Gene3D" id="3.40.5.50">
    <property type="match status" value="1"/>
</dbReference>
<proteinExistence type="inferred from homology"/>
<keyword evidence="9" id="KW-1185">Reference proteome</keyword>
<dbReference type="SUPFAM" id="SSF158573">
    <property type="entry name" value="GINS helical bundle-like"/>
    <property type="match status" value="1"/>
</dbReference>
<dbReference type="InterPro" id="IPR056784">
    <property type="entry name" value="PSF2_N"/>
</dbReference>
<dbReference type="PANTHER" id="PTHR12772">
    <property type="entry name" value="DNA REPLICATION COMPLEX GINS PROTEIN PSF2"/>
    <property type="match status" value="1"/>
</dbReference>
<dbReference type="CDD" id="cd11712">
    <property type="entry name" value="GINS_A_psf2"/>
    <property type="match status" value="1"/>
</dbReference>
<dbReference type="GO" id="GO:0071162">
    <property type="term" value="C:CMG complex"/>
    <property type="evidence" value="ECO:0007669"/>
    <property type="project" value="UniProtKB-ARBA"/>
</dbReference>
<dbReference type="Pfam" id="PF05916">
    <property type="entry name" value="Sld5"/>
    <property type="match status" value="1"/>
</dbReference>
<dbReference type="AlphaFoldDB" id="A0A0L7RJB2"/>
<dbReference type="CDD" id="cd21694">
    <property type="entry name" value="GINS_B_Psf2"/>
    <property type="match status" value="1"/>
</dbReference>
<dbReference type="PIRSF" id="PIRSF028998">
    <property type="entry name" value="GINS_Psf2_subgr"/>
    <property type="match status" value="1"/>
</dbReference>
<dbReference type="InterPro" id="IPR036224">
    <property type="entry name" value="GINS_bundle-like_dom_sf"/>
</dbReference>
<evidence type="ECO:0000256" key="1">
    <source>
        <dbReference type="ARBA" id="ARBA00004123"/>
    </source>
</evidence>
<keyword evidence="4 5" id="KW-0539">Nucleus</keyword>
<dbReference type="GO" id="GO:0000727">
    <property type="term" value="P:double-strand break repair via break-induced replication"/>
    <property type="evidence" value="ECO:0007669"/>
    <property type="project" value="TreeGrafter"/>
</dbReference>
<accession>A0A0L7RJB2</accession>
<comment type="subunit">
    <text evidence="5">Component of the GINS complex.</text>
</comment>
<comment type="similarity">
    <text evidence="2 5">Belongs to the GINS2/PSF2 family.</text>
</comment>
<evidence type="ECO:0000259" key="7">
    <source>
        <dbReference type="Pfam" id="PF25005"/>
    </source>
</evidence>
<name>A0A0L7RJB2_9HYME</name>
<gene>
    <name evidence="8" type="ORF">WH47_02180</name>
</gene>
<dbReference type="Pfam" id="PF25005">
    <property type="entry name" value="PSF2_N"/>
    <property type="match status" value="1"/>
</dbReference>
<dbReference type="EMBL" id="KQ414582">
    <property type="protein sequence ID" value="KOC70914.1"/>
    <property type="molecule type" value="Genomic_DNA"/>
</dbReference>
<evidence type="ECO:0000313" key="8">
    <source>
        <dbReference type="EMBL" id="KOC70914.1"/>
    </source>
</evidence>
<dbReference type="Proteomes" id="UP000053825">
    <property type="component" value="Unassembled WGS sequence"/>
</dbReference>
<feature type="domain" description="GINS subunit" evidence="6">
    <location>
        <begin position="65"/>
        <end position="168"/>
    </location>
</feature>
<comment type="subcellular location">
    <subcellularLocation>
        <location evidence="1 5">Nucleus</location>
    </subcellularLocation>
</comment>
<dbReference type="GO" id="GO:0000811">
    <property type="term" value="C:GINS complex"/>
    <property type="evidence" value="ECO:0007669"/>
    <property type="project" value="TreeGrafter"/>
</dbReference>
<evidence type="ECO:0000256" key="4">
    <source>
        <dbReference type="ARBA" id="ARBA00023242"/>
    </source>
</evidence>
<dbReference type="SUPFAM" id="SSF160059">
    <property type="entry name" value="PriA/YqbF domain"/>
    <property type="match status" value="1"/>
</dbReference>
<dbReference type="OrthoDB" id="1938138at2759"/>
<evidence type="ECO:0000256" key="2">
    <source>
        <dbReference type="ARBA" id="ARBA00010565"/>
    </source>
</evidence>
<organism evidence="8 9">
    <name type="scientific">Habropoda laboriosa</name>
    <dbReference type="NCBI Taxonomy" id="597456"/>
    <lineage>
        <taxon>Eukaryota</taxon>
        <taxon>Metazoa</taxon>
        <taxon>Ecdysozoa</taxon>
        <taxon>Arthropoda</taxon>
        <taxon>Hexapoda</taxon>
        <taxon>Insecta</taxon>
        <taxon>Pterygota</taxon>
        <taxon>Neoptera</taxon>
        <taxon>Endopterygota</taxon>
        <taxon>Hymenoptera</taxon>
        <taxon>Apocrita</taxon>
        <taxon>Aculeata</taxon>
        <taxon>Apoidea</taxon>
        <taxon>Anthophila</taxon>
        <taxon>Apidae</taxon>
        <taxon>Habropoda</taxon>
    </lineage>
</organism>
<evidence type="ECO:0000313" key="9">
    <source>
        <dbReference type="Proteomes" id="UP000053825"/>
    </source>
</evidence>
<dbReference type="FunFam" id="3.40.5.50:FF:000001">
    <property type="entry name" value="DNA replication complex GINS protein PSF2"/>
    <property type="match status" value="1"/>
</dbReference>
<dbReference type="InterPro" id="IPR021151">
    <property type="entry name" value="GINS_A"/>
</dbReference>
<protein>
    <recommendedName>
        <fullName evidence="5">DNA replication complex GINS protein PSF2</fullName>
    </recommendedName>
</protein>
<dbReference type="Gene3D" id="1.20.58.1020">
    <property type="match status" value="1"/>
</dbReference>
<reference evidence="8 9" key="1">
    <citation type="submission" date="2015-07" db="EMBL/GenBank/DDBJ databases">
        <title>The genome of Habropoda laboriosa.</title>
        <authorList>
            <person name="Pan H."/>
            <person name="Kapheim K."/>
        </authorList>
    </citation>
    <scope>NUCLEOTIDE SEQUENCE [LARGE SCALE GENOMIC DNA]</scope>
    <source>
        <strain evidence="8">0110345459</strain>
    </source>
</reference>
<evidence type="ECO:0000256" key="3">
    <source>
        <dbReference type="ARBA" id="ARBA00022705"/>
    </source>
</evidence>
<dbReference type="FunFam" id="1.20.58.1020:FF:000001">
    <property type="entry name" value="DNA replication complex GINS protein PSF2"/>
    <property type="match status" value="1"/>
</dbReference>
<sequence>MDPSEVEFLAEKELVSIVPNFSFDMIHLISGSVGPFRAGLPVKVPIWLAVNLKQQQKCRILNKEWMNAESLNEAKEEEKLSKLFTRMPSNHYIDEAQLLLSVASDDISDADTIRTAIKDIWDIRMSKLRTSIDAFLKSEGLHAKLDHLTAMEINSVRPLLPHALDQMLRIQTVCADLVEDNLIIQLCFNLISKFYFYR</sequence>
<evidence type="ECO:0000259" key="6">
    <source>
        <dbReference type="Pfam" id="PF05916"/>
    </source>
</evidence>
<feature type="domain" description="DNA replication complex GINS protein PSF2 N-terminal" evidence="7">
    <location>
        <begin position="2"/>
        <end position="61"/>
    </location>
</feature>
<dbReference type="InterPro" id="IPR007257">
    <property type="entry name" value="GINS_Psf2"/>
</dbReference>
<dbReference type="PANTHER" id="PTHR12772:SF0">
    <property type="entry name" value="DNA REPLICATION COMPLEX GINS PROTEIN PSF2"/>
    <property type="match status" value="1"/>
</dbReference>
<dbReference type="GO" id="GO:0006260">
    <property type="term" value="P:DNA replication"/>
    <property type="evidence" value="ECO:0007669"/>
    <property type="project" value="UniProtKB-KW"/>
</dbReference>
<dbReference type="STRING" id="597456.A0A0L7RJB2"/>
<keyword evidence="3 5" id="KW-0235">DNA replication</keyword>